<evidence type="ECO:0000313" key="2">
    <source>
        <dbReference type="Proteomes" id="UP000247781"/>
    </source>
</evidence>
<protein>
    <submittedName>
        <fullName evidence="1">Uncharacterized protein</fullName>
    </submittedName>
</protein>
<sequence length="101" mass="11541">MPRRVKLLDERQQRQIAETLQAWAEVHPHRHQPVIALIDGSELTPVDMAVAAAHPDSPRGQHLLRVFAAGLIPDDDEKPETLEQILDDYLQDAKRWSKGHR</sequence>
<dbReference type="RefSeq" id="WP_146221046.1">
    <property type="nucleotide sequence ID" value="NZ_QJJU01000014.1"/>
</dbReference>
<dbReference type="AlphaFoldDB" id="A0A318HQ05"/>
<gene>
    <name evidence="1" type="ORF">C8E89_114145</name>
</gene>
<reference evidence="1 2" key="2">
    <citation type="submission" date="2018-06" db="EMBL/GenBank/DDBJ databases">
        <title>Sequencing of bacterial isolates from soil warming experiment in Harvard Forest, Massachusetts, USA.</title>
        <authorList>
            <person name="Deangelis K.PhD."/>
        </authorList>
    </citation>
    <scope>NUCLEOTIDE SEQUENCE [LARGE SCALE GENOMIC DNA]</scope>
    <source>
        <strain evidence="1 2">GAS496</strain>
    </source>
</reference>
<organism evidence="1 2">
    <name type="scientific">Mycolicibacterium moriokaense</name>
    <dbReference type="NCBI Taxonomy" id="39691"/>
    <lineage>
        <taxon>Bacteria</taxon>
        <taxon>Bacillati</taxon>
        <taxon>Actinomycetota</taxon>
        <taxon>Actinomycetes</taxon>
        <taxon>Mycobacteriales</taxon>
        <taxon>Mycobacteriaceae</taxon>
        <taxon>Mycolicibacterium</taxon>
    </lineage>
</organism>
<evidence type="ECO:0000313" key="1">
    <source>
        <dbReference type="EMBL" id="PXX06372.1"/>
    </source>
</evidence>
<proteinExistence type="predicted"/>
<reference evidence="2" key="1">
    <citation type="submission" date="2018-05" db="EMBL/GenBank/DDBJ databases">
        <authorList>
            <person name="Deangelis K."/>
            <person name="Huntemann M."/>
            <person name="Clum A."/>
            <person name="Pillay M."/>
            <person name="Palaniappan K."/>
            <person name="Varghese N."/>
            <person name="Mikhailova N."/>
            <person name="Stamatis D."/>
            <person name="Reddy T."/>
            <person name="Daum C."/>
            <person name="Shapiro N."/>
            <person name="Ivanova N."/>
            <person name="Kyrpides N."/>
            <person name="Woyke T."/>
        </authorList>
    </citation>
    <scope>NUCLEOTIDE SEQUENCE [LARGE SCALE GENOMIC DNA]</scope>
    <source>
        <strain evidence="2">GAS496</strain>
    </source>
</reference>
<dbReference type="EMBL" id="QJJU01000014">
    <property type="protein sequence ID" value="PXX06372.1"/>
    <property type="molecule type" value="Genomic_DNA"/>
</dbReference>
<accession>A0A318HQ05</accession>
<dbReference type="Proteomes" id="UP000247781">
    <property type="component" value="Unassembled WGS sequence"/>
</dbReference>
<comment type="caution">
    <text evidence="1">The sequence shown here is derived from an EMBL/GenBank/DDBJ whole genome shotgun (WGS) entry which is preliminary data.</text>
</comment>
<name>A0A318HQ05_9MYCO</name>
<keyword evidence="2" id="KW-1185">Reference proteome</keyword>